<name>A0A2T4CDT2_TRILO</name>
<feature type="compositionally biased region" description="Low complexity" evidence="1">
    <location>
        <begin position="1"/>
        <end position="10"/>
    </location>
</feature>
<keyword evidence="3" id="KW-1185">Reference proteome</keyword>
<evidence type="ECO:0000256" key="1">
    <source>
        <dbReference type="SAM" id="MobiDB-lite"/>
    </source>
</evidence>
<dbReference type="EMBL" id="KZ679128">
    <property type="protein sequence ID" value="PTB79700.1"/>
    <property type="molecule type" value="Genomic_DNA"/>
</dbReference>
<sequence>MTSYRSPSSRRSADSRERENGELGVRCVWHSRRVAGCCTSRRLQEEVCKLRCSIQLSGEAHTTGLVQSKGAILTLLLSATSIGARRRSRKPAGMGALSRR</sequence>
<feature type="region of interest" description="Disordered" evidence="1">
    <location>
        <begin position="1"/>
        <end position="21"/>
    </location>
</feature>
<reference evidence="2 3" key="1">
    <citation type="submission" date="2016-07" db="EMBL/GenBank/DDBJ databases">
        <title>Multiple horizontal gene transfer events from other fungi enriched the ability of initially mycotrophic Trichoderma (Ascomycota) to feed on dead plant biomass.</title>
        <authorList>
            <consortium name="DOE Joint Genome Institute"/>
            <person name="Aerts A."/>
            <person name="Atanasova L."/>
            <person name="Chenthamara K."/>
            <person name="Zhang J."/>
            <person name="Grujic M."/>
            <person name="Henrissat B."/>
            <person name="Kuo A."/>
            <person name="Salamov A."/>
            <person name="Lipzen A."/>
            <person name="Labutti K."/>
            <person name="Barry K."/>
            <person name="Miao Y."/>
            <person name="Rahimi M.J."/>
            <person name="Shen Q."/>
            <person name="Grigoriev I.V."/>
            <person name="Kubicek C.P."/>
            <person name="Druzhinina I.S."/>
        </authorList>
    </citation>
    <scope>NUCLEOTIDE SEQUENCE [LARGE SCALE GENOMIC DNA]</scope>
    <source>
        <strain evidence="2 3">ATCC 18648</strain>
    </source>
</reference>
<dbReference type="AlphaFoldDB" id="A0A2T4CDT2"/>
<protein>
    <submittedName>
        <fullName evidence="2">Uncharacterized protein</fullName>
    </submittedName>
</protein>
<dbReference type="Proteomes" id="UP000240760">
    <property type="component" value="Unassembled WGS sequence"/>
</dbReference>
<proteinExistence type="predicted"/>
<accession>A0A2T4CDT2</accession>
<evidence type="ECO:0000313" key="2">
    <source>
        <dbReference type="EMBL" id="PTB79700.1"/>
    </source>
</evidence>
<organism evidence="2 3">
    <name type="scientific">Trichoderma longibrachiatum ATCC 18648</name>
    <dbReference type="NCBI Taxonomy" id="983965"/>
    <lineage>
        <taxon>Eukaryota</taxon>
        <taxon>Fungi</taxon>
        <taxon>Dikarya</taxon>
        <taxon>Ascomycota</taxon>
        <taxon>Pezizomycotina</taxon>
        <taxon>Sordariomycetes</taxon>
        <taxon>Hypocreomycetidae</taxon>
        <taxon>Hypocreales</taxon>
        <taxon>Hypocreaceae</taxon>
        <taxon>Trichoderma</taxon>
    </lineage>
</organism>
<feature type="compositionally biased region" description="Basic and acidic residues" evidence="1">
    <location>
        <begin position="11"/>
        <end position="21"/>
    </location>
</feature>
<gene>
    <name evidence="2" type="ORF">M440DRAFT_1177494</name>
</gene>
<evidence type="ECO:0000313" key="3">
    <source>
        <dbReference type="Proteomes" id="UP000240760"/>
    </source>
</evidence>